<organism evidence="17 18">
    <name type="scientific">Aquibium carbonis</name>
    <dbReference type="NCBI Taxonomy" id="2495581"/>
    <lineage>
        <taxon>Bacteria</taxon>
        <taxon>Pseudomonadati</taxon>
        <taxon>Pseudomonadota</taxon>
        <taxon>Alphaproteobacteria</taxon>
        <taxon>Hyphomicrobiales</taxon>
        <taxon>Phyllobacteriaceae</taxon>
        <taxon>Aquibium</taxon>
    </lineage>
</organism>
<evidence type="ECO:0000256" key="7">
    <source>
        <dbReference type="ARBA" id="ARBA00022840"/>
    </source>
</evidence>
<reference evidence="17 18" key="1">
    <citation type="submission" date="2018-12" db="EMBL/GenBank/DDBJ databases">
        <title>Mesorhizobium carbonis sp. nov., isolated from coal mine water.</title>
        <authorList>
            <person name="Xin W."/>
            <person name="Xu Z."/>
            <person name="Xiang F."/>
            <person name="Zhang J."/>
            <person name="Xi L."/>
            <person name="Liu J."/>
        </authorList>
    </citation>
    <scope>NUCLEOTIDE SEQUENCE [LARGE SCALE GENOMIC DNA]</scope>
    <source>
        <strain evidence="17 18">B2.3</strain>
    </source>
</reference>
<feature type="domain" description="PAS" evidence="15">
    <location>
        <begin position="469"/>
        <end position="521"/>
    </location>
</feature>
<dbReference type="SUPFAM" id="SSF55785">
    <property type="entry name" value="PYP-like sensor domain (PAS domain)"/>
    <property type="match status" value="4"/>
</dbReference>
<gene>
    <name evidence="17" type="ORF">EJC49_17505</name>
</gene>
<evidence type="ECO:0000256" key="1">
    <source>
        <dbReference type="ARBA" id="ARBA00000085"/>
    </source>
</evidence>
<dbReference type="OrthoDB" id="9810730at2"/>
<dbReference type="InterPro" id="IPR003594">
    <property type="entry name" value="HATPase_dom"/>
</dbReference>
<evidence type="ECO:0000256" key="5">
    <source>
        <dbReference type="ARBA" id="ARBA00022741"/>
    </source>
</evidence>
<dbReference type="PANTHER" id="PTHR45339:SF1">
    <property type="entry name" value="HYBRID SIGNAL TRANSDUCTION HISTIDINE KINASE J"/>
    <property type="match status" value="1"/>
</dbReference>
<dbReference type="CDD" id="cd16922">
    <property type="entry name" value="HATPase_EvgS-ArcB-TorS-like"/>
    <property type="match status" value="1"/>
</dbReference>
<dbReference type="InterPro" id="IPR013656">
    <property type="entry name" value="PAS_4"/>
</dbReference>
<evidence type="ECO:0000313" key="18">
    <source>
        <dbReference type="Proteomes" id="UP000278398"/>
    </source>
</evidence>
<dbReference type="SUPFAM" id="SSF55874">
    <property type="entry name" value="ATPase domain of HSP90 chaperone/DNA topoisomerase II/histidine kinase"/>
    <property type="match status" value="1"/>
</dbReference>
<dbReference type="SMART" id="SM00448">
    <property type="entry name" value="REC"/>
    <property type="match status" value="2"/>
</dbReference>
<dbReference type="SMART" id="SM00091">
    <property type="entry name" value="PAS"/>
    <property type="match status" value="5"/>
</dbReference>
<dbReference type="Pfam" id="PF08448">
    <property type="entry name" value="PAS_4"/>
    <property type="match status" value="1"/>
</dbReference>
<evidence type="ECO:0000256" key="12">
    <source>
        <dbReference type="SAM" id="MobiDB-lite"/>
    </source>
</evidence>
<evidence type="ECO:0000259" key="14">
    <source>
        <dbReference type="PROSITE" id="PS50110"/>
    </source>
</evidence>
<dbReference type="EC" id="2.7.13.3" evidence="2"/>
<dbReference type="InterPro" id="IPR000700">
    <property type="entry name" value="PAS-assoc_C"/>
</dbReference>
<dbReference type="InterPro" id="IPR036890">
    <property type="entry name" value="HATPase_C_sf"/>
</dbReference>
<dbReference type="InterPro" id="IPR004358">
    <property type="entry name" value="Sig_transdc_His_kin-like_C"/>
</dbReference>
<dbReference type="NCBIfam" id="TIGR00229">
    <property type="entry name" value="sensory_box"/>
    <property type="match status" value="2"/>
</dbReference>
<dbReference type="Pfam" id="PF02518">
    <property type="entry name" value="HATPase_c"/>
    <property type="match status" value="1"/>
</dbReference>
<comment type="subunit">
    <text evidence="9">At low DSF concentrations, interacts with RpfF.</text>
</comment>
<evidence type="ECO:0000259" key="16">
    <source>
        <dbReference type="PROSITE" id="PS50113"/>
    </source>
</evidence>
<evidence type="ECO:0000256" key="11">
    <source>
        <dbReference type="PROSITE-ProRule" id="PRU00169"/>
    </source>
</evidence>
<evidence type="ECO:0000256" key="4">
    <source>
        <dbReference type="ARBA" id="ARBA00022679"/>
    </source>
</evidence>
<comment type="catalytic activity">
    <reaction evidence="1">
        <text>ATP + protein L-histidine = ADP + protein N-phospho-L-histidine.</text>
        <dbReference type="EC" id="2.7.13.3"/>
    </reaction>
</comment>
<dbReference type="Proteomes" id="UP000278398">
    <property type="component" value="Unassembled WGS sequence"/>
</dbReference>
<keyword evidence="8" id="KW-0902">Two-component regulatory system</keyword>
<evidence type="ECO:0000259" key="13">
    <source>
        <dbReference type="PROSITE" id="PS50109"/>
    </source>
</evidence>
<evidence type="ECO:0000256" key="10">
    <source>
        <dbReference type="ARBA" id="ARBA00068150"/>
    </source>
</evidence>
<dbReference type="InterPro" id="IPR005467">
    <property type="entry name" value="His_kinase_dom"/>
</dbReference>
<dbReference type="FunFam" id="1.10.287.130:FF:000002">
    <property type="entry name" value="Two-component osmosensing histidine kinase"/>
    <property type="match status" value="1"/>
</dbReference>
<dbReference type="CDD" id="cd00082">
    <property type="entry name" value="HisKA"/>
    <property type="match status" value="1"/>
</dbReference>
<keyword evidence="6" id="KW-0418">Kinase</keyword>
<comment type="caution">
    <text evidence="17">The sequence shown here is derived from an EMBL/GenBank/DDBJ whole genome shotgun (WGS) entry which is preliminary data.</text>
</comment>
<evidence type="ECO:0000256" key="9">
    <source>
        <dbReference type="ARBA" id="ARBA00064003"/>
    </source>
</evidence>
<dbReference type="SMART" id="SM00387">
    <property type="entry name" value="HATPase_c"/>
    <property type="match status" value="1"/>
</dbReference>
<dbReference type="SUPFAM" id="SSF47384">
    <property type="entry name" value="Homodimeric domain of signal transducing histidine kinase"/>
    <property type="match status" value="1"/>
</dbReference>
<dbReference type="PROSITE" id="PS50112">
    <property type="entry name" value="PAS"/>
    <property type="match status" value="1"/>
</dbReference>
<dbReference type="InterPro" id="IPR011006">
    <property type="entry name" value="CheY-like_superfamily"/>
</dbReference>
<dbReference type="FunFam" id="3.30.565.10:FF:000010">
    <property type="entry name" value="Sensor histidine kinase RcsC"/>
    <property type="match status" value="1"/>
</dbReference>
<feature type="domain" description="Response regulatory" evidence="14">
    <location>
        <begin position="1169"/>
        <end position="1286"/>
    </location>
</feature>
<dbReference type="GO" id="GO:0000155">
    <property type="term" value="F:phosphorelay sensor kinase activity"/>
    <property type="evidence" value="ECO:0007669"/>
    <property type="project" value="InterPro"/>
</dbReference>
<evidence type="ECO:0000256" key="6">
    <source>
        <dbReference type="ARBA" id="ARBA00022777"/>
    </source>
</evidence>
<evidence type="ECO:0000256" key="8">
    <source>
        <dbReference type="ARBA" id="ARBA00023012"/>
    </source>
</evidence>
<keyword evidence="4" id="KW-0808">Transferase</keyword>
<dbReference type="Gene3D" id="3.30.450.20">
    <property type="entry name" value="PAS domain"/>
    <property type="match status" value="5"/>
</dbReference>
<dbReference type="InterPro" id="IPR001789">
    <property type="entry name" value="Sig_transdc_resp-reg_receiver"/>
</dbReference>
<feature type="domain" description="PAC" evidence="16">
    <location>
        <begin position="129"/>
        <end position="181"/>
    </location>
</feature>
<dbReference type="SUPFAM" id="SSF52172">
    <property type="entry name" value="CheY-like"/>
    <property type="match status" value="2"/>
</dbReference>
<dbReference type="Gene3D" id="3.40.50.2300">
    <property type="match status" value="2"/>
</dbReference>
<dbReference type="Pfam" id="PF00512">
    <property type="entry name" value="HisKA"/>
    <property type="match status" value="1"/>
</dbReference>
<dbReference type="CDD" id="cd00130">
    <property type="entry name" value="PAS"/>
    <property type="match status" value="2"/>
</dbReference>
<dbReference type="CDD" id="cd17546">
    <property type="entry name" value="REC_hyHK_CKI1_RcsC-like"/>
    <property type="match status" value="2"/>
</dbReference>
<feature type="modified residue" description="4-aspartylphosphate" evidence="11">
    <location>
        <position position="1218"/>
    </location>
</feature>
<keyword evidence="5" id="KW-0547">Nucleotide-binding</keyword>
<dbReference type="Pfam" id="PF13426">
    <property type="entry name" value="PAS_9"/>
    <property type="match status" value="1"/>
</dbReference>
<dbReference type="EMBL" id="RWKW01000068">
    <property type="protein sequence ID" value="RST85073.1"/>
    <property type="molecule type" value="Genomic_DNA"/>
</dbReference>
<name>A0A429YUD0_9HYPH</name>
<dbReference type="SMART" id="SM00388">
    <property type="entry name" value="HisKA"/>
    <property type="match status" value="1"/>
</dbReference>
<dbReference type="InterPro" id="IPR036097">
    <property type="entry name" value="HisK_dim/P_sf"/>
</dbReference>
<evidence type="ECO:0000313" key="17">
    <source>
        <dbReference type="EMBL" id="RST85073.1"/>
    </source>
</evidence>
<dbReference type="GO" id="GO:0005524">
    <property type="term" value="F:ATP binding"/>
    <property type="evidence" value="ECO:0007669"/>
    <property type="project" value="UniProtKB-KW"/>
</dbReference>
<dbReference type="PROSITE" id="PS50113">
    <property type="entry name" value="PAC"/>
    <property type="match status" value="1"/>
</dbReference>
<sequence length="1297" mass="142530">MTNLTCAVGGLRVEGGIGKALSPGMPRPAGGGWNPSPNPAGADGVLRDIDAQFGANGFATLLELSADWLWETDEFHRWSWVSERGLEITGLPRNEIIGRSAMLGFSRKALDDPRFAAHLDLIAARQPFRDFLMELPARNPACRWISVSGMPVFDDDGNFRGYRGTTRNVTALIEAASYSLRDGGDRAPPASAPAVRSGDADAVTLRSAMNVIHDAVAIYDADDRIVLYNEALLTLYDGLADVIRPGIHVRDFLRTGLERGLFDTDGVDPSIWLRDVLHNRALDAPEPTTMRMTNGRWIFHREYVTADGGRIGICNDITAVKQREEELARANEALNQVVGDFKTALNAMNMGVMLLDSELRIESVNGAFRELWRIDEQAAPLGTPLRAVFDLEPVRALYNLPPSERDAYFDGRIEGMKAGLLGTGEIHRSDGSTLLYSITPLSAGKTFLVHYDITPLKLRAAELERALERAGLVEAALNAVSDPVFVKDTDLRYVFVNEAFARLVGSTAAALVGKRARDVFEDRWTVPSEAEEQKILATGEPLEIEDDPDRHGDGRFRILRKQLVTIDGGKQFLSGLLFDVTDIRRREQEAEEARRRLAHVLKTLPAGVVIYDEHDRFVLCNEHIVTRLPKIAHLLVPGVPLRAVLEGGHAAGYFRFPNEPEMERLYDEDPPAWLEKCLLRYHETQGVREQLNPDGTWLQVYDERTSDGFFVGVRVDITELKLREEALRCAEQRAVLADRAKSEFLANMSHEIRTPMNGVLGMAELLARTQLDVKQKTFTDIIVKSGNALLTIINDILDFSKIDAGQMVLDPLPFNLTESVEDVATLMSTRANEKDLELIVRVDPRLPPVVVGDAGRLRQIVTNLVGNAVKFTDAGHVLVDVSGNVSDGTARLRIEVEDTGIGIPEDMIAQVFEKFSQVDSSSTRRHEGTGLGLAITSRLVTLMNGRIGVESRLGEGSTFWVELELPVGEAVESRRIVPMDVTGARILVVDDNAVNRSILMEQMAAWGYDACAASSGSEAMAVLAETARLGLPVDCVVLDYQMPGMNGADVAARIRATPFIDDTPVIMLTSVDQPLSGRQHRDLGIAMQIIKPVRSNLLQESLLAEVQRRRLARGAVSARPVAPPPPLAPREHEAAVVHKLPERRPTPPADATPPGDATTEVGGWTSHLDILVAEDNEVNQLVFAQILGETGYTFEIVGNGELALEIWRGMRPSMILMDVSMPLMSGLEATQAIRAEEGEGEHIPIVGVTAHALKGDRVRCLEAGMDDYLSKPISPRTLREKVGRWLAHSRQAQSSTA</sequence>
<dbReference type="InterPro" id="IPR035965">
    <property type="entry name" value="PAS-like_dom_sf"/>
</dbReference>
<dbReference type="InterPro" id="IPR000014">
    <property type="entry name" value="PAS"/>
</dbReference>
<feature type="domain" description="Histidine kinase" evidence="13">
    <location>
        <begin position="747"/>
        <end position="967"/>
    </location>
</feature>
<feature type="domain" description="Response regulatory" evidence="14">
    <location>
        <begin position="985"/>
        <end position="1106"/>
    </location>
</feature>
<keyword evidence="18" id="KW-1185">Reference proteome</keyword>
<dbReference type="PRINTS" id="PR00344">
    <property type="entry name" value="BCTRLSENSOR"/>
</dbReference>
<dbReference type="PROSITE" id="PS50110">
    <property type="entry name" value="RESPONSE_REGULATORY"/>
    <property type="match status" value="2"/>
</dbReference>
<evidence type="ECO:0000259" key="15">
    <source>
        <dbReference type="PROSITE" id="PS50112"/>
    </source>
</evidence>
<evidence type="ECO:0000256" key="3">
    <source>
        <dbReference type="ARBA" id="ARBA00022553"/>
    </source>
</evidence>
<keyword evidence="7" id="KW-0067">ATP-binding</keyword>
<dbReference type="Gene3D" id="3.30.565.10">
    <property type="entry name" value="Histidine kinase-like ATPase, C-terminal domain"/>
    <property type="match status" value="1"/>
</dbReference>
<dbReference type="Pfam" id="PF00072">
    <property type="entry name" value="Response_reg"/>
    <property type="match status" value="2"/>
</dbReference>
<dbReference type="InterPro" id="IPR003661">
    <property type="entry name" value="HisK_dim/P_dom"/>
</dbReference>
<feature type="region of interest" description="Disordered" evidence="12">
    <location>
        <begin position="1114"/>
        <end position="1134"/>
    </location>
</feature>
<feature type="modified residue" description="4-aspartylphosphate" evidence="11">
    <location>
        <position position="1039"/>
    </location>
</feature>
<dbReference type="PROSITE" id="PS50109">
    <property type="entry name" value="HIS_KIN"/>
    <property type="match status" value="1"/>
</dbReference>
<accession>A0A429YUD0</accession>
<proteinExistence type="predicted"/>
<evidence type="ECO:0000256" key="2">
    <source>
        <dbReference type="ARBA" id="ARBA00012438"/>
    </source>
</evidence>
<dbReference type="Pfam" id="PF12860">
    <property type="entry name" value="PAS_7"/>
    <property type="match status" value="3"/>
</dbReference>
<dbReference type="PANTHER" id="PTHR45339">
    <property type="entry name" value="HYBRID SIGNAL TRANSDUCTION HISTIDINE KINASE J"/>
    <property type="match status" value="1"/>
</dbReference>
<dbReference type="Gene3D" id="1.10.287.130">
    <property type="match status" value="1"/>
</dbReference>
<protein>
    <recommendedName>
        <fullName evidence="10">Sensory/regulatory protein RpfC</fullName>
        <ecNumber evidence="2">2.7.13.3</ecNumber>
    </recommendedName>
</protein>
<keyword evidence="3 11" id="KW-0597">Phosphoprotein</keyword>